<dbReference type="PROSITE" id="PS50830">
    <property type="entry name" value="TNASE_3"/>
    <property type="match status" value="1"/>
</dbReference>
<feature type="domain" description="TNase-like" evidence="2">
    <location>
        <begin position="23"/>
        <end position="143"/>
    </location>
</feature>
<evidence type="ECO:0000259" key="2">
    <source>
        <dbReference type="PROSITE" id="PS50830"/>
    </source>
</evidence>
<sequence length="247" mass="26994">MRFLILILAVFSASHSWAASAVVKDGGTLQLAGVTYRLDGIDAPELDQMCIDEHADTWACGAEARDQLAKLSGGREIRCGDLGADPAYKKRRIGVCTVVGETTSLNQLVVRQGFALNFDPAAKGRFREDEAGAKDRRQGLWKGCFVAPSEFRRGRKDGALLGDSCRTDKDREIRAVLFPEQPVMPSGCNIKGKFAVRARVTGNRGVYHLQGCRSYPGLTEPDRWFCSEEDAQAAGFRKAYNCGAKGK</sequence>
<protein>
    <submittedName>
        <fullName evidence="3">Thermonuclease family protein</fullName>
    </submittedName>
</protein>
<gene>
    <name evidence="3" type="ORF">KMZ29_12335</name>
</gene>
<dbReference type="SUPFAM" id="SSF57884">
    <property type="entry name" value="Ada DNA repair protein, N-terminal domain (N-Ada 10)"/>
    <property type="match status" value="1"/>
</dbReference>
<evidence type="ECO:0000256" key="1">
    <source>
        <dbReference type="SAM" id="SignalP"/>
    </source>
</evidence>
<evidence type="ECO:0000313" key="3">
    <source>
        <dbReference type="EMBL" id="QWG15763.1"/>
    </source>
</evidence>
<dbReference type="InterPro" id="IPR035451">
    <property type="entry name" value="Ada-like_dom_sf"/>
</dbReference>
<dbReference type="InterPro" id="IPR016071">
    <property type="entry name" value="Staphylococal_nuclease_OB-fold"/>
</dbReference>
<dbReference type="Proteomes" id="UP000680839">
    <property type="component" value="Chromosome"/>
</dbReference>
<dbReference type="SMART" id="SM00318">
    <property type="entry name" value="SNc"/>
    <property type="match status" value="1"/>
</dbReference>
<proteinExistence type="predicted"/>
<accession>A0A975RQE6</accession>
<dbReference type="AlphaFoldDB" id="A0A975RQE6"/>
<organism evidence="3 4">
    <name type="scientific">Bradyrhizobium sediminis</name>
    <dbReference type="NCBI Taxonomy" id="2840469"/>
    <lineage>
        <taxon>Bacteria</taxon>
        <taxon>Pseudomonadati</taxon>
        <taxon>Pseudomonadota</taxon>
        <taxon>Alphaproteobacteria</taxon>
        <taxon>Hyphomicrobiales</taxon>
        <taxon>Nitrobacteraceae</taxon>
        <taxon>Bradyrhizobium</taxon>
    </lineage>
</organism>
<reference evidence="3" key="1">
    <citation type="submission" date="2021-06" db="EMBL/GenBank/DDBJ databases">
        <title>Bradyrhizobium sp. S2-20-1 Genome sequencing.</title>
        <authorList>
            <person name="Jin L."/>
        </authorList>
    </citation>
    <scope>NUCLEOTIDE SEQUENCE</scope>
    <source>
        <strain evidence="3">S2-20-1</strain>
    </source>
</reference>
<dbReference type="Pfam" id="PF00565">
    <property type="entry name" value="SNase"/>
    <property type="match status" value="1"/>
</dbReference>
<dbReference type="RefSeq" id="WP_215624242.1">
    <property type="nucleotide sequence ID" value="NZ_CP076134.1"/>
</dbReference>
<dbReference type="Gene3D" id="2.40.50.90">
    <property type="match status" value="1"/>
</dbReference>
<feature type="chain" id="PRO_5037746206" evidence="1">
    <location>
        <begin position="22"/>
        <end position="247"/>
    </location>
</feature>
<evidence type="ECO:0000313" key="4">
    <source>
        <dbReference type="Proteomes" id="UP000680839"/>
    </source>
</evidence>
<dbReference type="SUPFAM" id="SSF50199">
    <property type="entry name" value="Staphylococcal nuclease"/>
    <property type="match status" value="1"/>
</dbReference>
<feature type="signal peptide" evidence="1">
    <location>
        <begin position="1"/>
        <end position="21"/>
    </location>
</feature>
<dbReference type="InterPro" id="IPR035437">
    <property type="entry name" value="SNase_OB-fold_sf"/>
</dbReference>
<keyword evidence="1" id="KW-0732">Signal</keyword>
<dbReference type="EMBL" id="CP076134">
    <property type="protein sequence ID" value="QWG15763.1"/>
    <property type="molecule type" value="Genomic_DNA"/>
</dbReference>
<name>A0A975RQE6_9BRAD</name>